<evidence type="ECO:0000256" key="11">
    <source>
        <dbReference type="ARBA" id="ARBA00023286"/>
    </source>
</evidence>
<keyword evidence="11" id="KW-1071">Ligand-gated ion channel</keyword>
<dbReference type="InterPro" id="IPR001320">
    <property type="entry name" value="Iontro_rcpt_C"/>
</dbReference>
<evidence type="ECO:0000256" key="9">
    <source>
        <dbReference type="ARBA" id="ARBA00023170"/>
    </source>
</evidence>
<evidence type="ECO:0000256" key="4">
    <source>
        <dbReference type="ARBA" id="ARBA00022475"/>
    </source>
</evidence>
<evidence type="ECO:0000256" key="1">
    <source>
        <dbReference type="ARBA" id="ARBA00004651"/>
    </source>
</evidence>
<evidence type="ECO:0000259" key="15">
    <source>
        <dbReference type="Pfam" id="PF00060"/>
    </source>
</evidence>
<dbReference type="Pfam" id="PF10613">
    <property type="entry name" value="Lig_chan-Glu_bd"/>
    <property type="match status" value="1"/>
</dbReference>
<feature type="domain" description="Ionotropic glutamate receptor C-terminal" evidence="15">
    <location>
        <begin position="451"/>
        <end position="692"/>
    </location>
</feature>
<evidence type="ECO:0000256" key="6">
    <source>
        <dbReference type="ARBA" id="ARBA00022989"/>
    </source>
</evidence>
<dbReference type="InterPro" id="IPR019594">
    <property type="entry name" value="Glu/Gly-bd"/>
</dbReference>
<feature type="chain" id="PRO_5022879436" evidence="14">
    <location>
        <begin position="22"/>
        <end position="731"/>
    </location>
</feature>
<dbReference type="Gene3D" id="1.10.287.70">
    <property type="match status" value="1"/>
</dbReference>
<evidence type="ECO:0000256" key="3">
    <source>
        <dbReference type="ARBA" id="ARBA00022448"/>
    </source>
</evidence>
<dbReference type="InterPro" id="IPR052192">
    <property type="entry name" value="Insect_Ionotropic_Sensory_Rcpt"/>
</dbReference>
<dbReference type="Proteomes" id="UP000325440">
    <property type="component" value="Unassembled WGS sequence"/>
</dbReference>
<dbReference type="PANTHER" id="PTHR42643">
    <property type="entry name" value="IONOTROPIC RECEPTOR 20A-RELATED"/>
    <property type="match status" value="1"/>
</dbReference>
<dbReference type="PANTHER" id="PTHR42643:SF35">
    <property type="entry name" value="IONOTROPIC RECEPTOR 68A, ISOFORM A"/>
    <property type="match status" value="1"/>
</dbReference>
<evidence type="ECO:0000256" key="10">
    <source>
        <dbReference type="ARBA" id="ARBA00023180"/>
    </source>
</evidence>
<accession>A0A5E4MI42</accession>
<dbReference type="Gene3D" id="3.40.190.10">
    <property type="entry name" value="Periplasmic binding protein-like II"/>
    <property type="match status" value="1"/>
</dbReference>
<feature type="signal peptide" evidence="14">
    <location>
        <begin position="1"/>
        <end position="21"/>
    </location>
</feature>
<keyword evidence="3" id="KW-0813">Transport</keyword>
<evidence type="ECO:0000256" key="5">
    <source>
        <dbReference type="ARBA" id="ARBA00022692"/>
    </source>
</evidence>
<name>A0A5E4MI42_9HEMI</name>
<keyword evidence="10" id="KW-0325">Glycoprotein</keyword>
<evidence type="ECO:0000313" key="17">
    <source>
        <dbReference type="EMBL" id="VVC30582.1"/>
    </source>
</evidence>
<dbReference type="AlphaFoldDB" id="A0A5E4MI42"/>
<dbReference type="GO" id="GO:0015276">
    <property type="term" value="F:ligand-gated monoatomic ion channel activity"/>
    <property type="evidence" value="ECO:0007669"/>
    <property type="project" value="InterPro"/>
</dbReference>
<feature type="domain" description="Ionotropic glutamate receptor L-glutamate and glycine-binding" evidence="16">
    <location>
        <begin position="224"/>
        <end position="334"/>
    </location>
</feature>
<keyword evidence="14" id="KW-0732">Signal</keyword>
<dbReference type="GO" id="GO:0050906">
    <property type="term" value="P:detection of stimulus involved in sensory perception"/>
    <property type="evidence" value="ECO:0007669"/>
    <property type="project" value="UniProtKB-ARBA"/>
</dbReference>
<evidence type="ECO:0000256" key="7">
    <source>
        <dbReference type="ARBA" id="ARBA00023065"/>
    </source>
</evidence>
<keyword evidence="5 13" id="KW-0812">Transmembrane</keyword>
<keyword evidence="18" id="KW-1185">Reference proteome</keyword>
<dbReference type="EMBL" id="CABPRJ010000524">
    <property type="protein sequence ID" value="VVC30582.1"/>
    <property type="molecule type" value="Genomic_DNA"/>
</dbReference>
<evidence type="ECO:0000256" key="13">
    <source>
        <dbReference type="SAM" id="Phobius"/>
    </source>
</evidence>
<feature type="transmembrane region" description="Helical" evidence="13">
    <location>
        <begin position="475"/>
        <end position="495"/>
    </location>
</feature>
<evidence type="ECO:0000256" key="2">
    <source>
        <dbReference type="ARBA" id="ARBA00008685"/>
    </source>
</evidence>
<proteinExistence type="inferred from homology"/>
<dbReference type="GO" id="GO:0005886">
    <property type="term" value="C:plasma membrane"/>
    <property type="evidence" value="ECO:0007669"/>
    <property type="project" value="UniProtKB-SubCell"/>
</dbReference>
<dbReference type="OrthoDB" id="5984008at2759"/>
<evidence type="ECO:0000313" key="18">
    <source>
        <dbReference type="Proteomes" id="UP000325440"/>
    </source>
</evidence>
<keyword evidence="9 17" id="KW-0675">Receptor</keyword>
<gene>
    <name evidence="17" type="ORF">CINCED_3A023929</name>
</gene>
<keyword evidence="12" id="KW-0407">Ion channel</keyword>
<evidence type="ECO:0000256" key="12">
    <source>
        <dbReference type="ARBA" id="ARBA00023303"/>
    </source>
</evidence>
<comment type="similarity">
    <text evidence="2">Belongs to the glutamate-gated ion channel (TC 1.A.10.1) family.</text>
</comment>
<feature type="transmembrane region" description="Helical" evidence="13">
    <location>
        <begin position="444"/>
        <end position="469"/>
    </location>
</feature>
<feature type="transmembrane region" description="Helical" evidence="13">
    <location>
        <begin position="682"/>
        <end position="708"/>
    </location>
</feature>
<organism evidence="17 18">
    <name type="scientific">Cinara cedri</name>
    <dbReference type="NCBI Taxonomy" id="506608"/>
    <lineage>
        <taxon>Eukaryota</taxon>
        <taxon>Metazoa</taxon>
        <taxon>Ecdysozoa</taxon>
        <taxon>Arthropoda</taxon>
        <taxon>Hexapoda</taxon>
        <taxon>Insecta</taxon>
        <taxon>Pterygota</taxon>
        <taxon>Neoptera</taxon>
        <taxon>Paraneoptera</taxon>
        <taxon>Hemiptera</taxon>
        <taxon>Sternorrhyncha</taxon>
        <taxon>Aphidomorpha</taxon>
        <taxon>Aphidoidea</taxon>
        <taxon>Aphididae</taxon>
        <taxon>Lachninae</taxon>
        <taxon>Cinara</taxon>
    </lineage>
</organism>
<keyword evidence="8 13" id="KW-0472">Membrane</keyword>
<evidence type="ECO:0000256" key="8">
    <source>
        <dbReference type="ARBA" id="ARBA00023136"/>
    </source>
</evidence>
<dbReference type="SUPFAM" id="SSF53850">
    <property type="entry name" value="Periplasmic binding protein-like II"/>
    <property type="match status" value="1"/>
</dbReference>
<comment type="subcellular location">
    <subcellularLocation>
        <location evidence="1">Cell membrane</location>
        <topology evidence="1">Multi-pass membrane protein</topology>
    </subcellularLocation>
</comment>
<protein>
    <submittedName>
        <fullName evidence="17">Ionotropic glutamate receptor, L-glutamate and glycine-binding domain,Ionotropic glutamate receptor</fullName>
    </submittedName>
</protein>
<evidence type="ECO:0000256" key="14">
    <source>
        <dbReference type="SAM" id="SignalP"/>
    </source>
</evidence>
<reference evidence="17 18" key="1">
    <citation type="submission" date="2019-08" db="EMBL/GenBank/DDBJ databases">
        <authorList>
            <person name="Alioto T."/>
            <person name="Alioto T."/>
            <person name="Gomez Garrido J."/>
        </authorList>
    </citation>
    <scope>NUCLEOTIDE SEQUENCE [LARGE SCALE GENOMIC DNA]</scope>
</reference>
<sequence>MNICTILKLVKFFIICKQIWATENINVLKEIKSESEFENLAVDLTYKWIDTATCLNLILDQYHNNLLDKSFYHSFIGIPFFKIFVNDSEDLLSPKFQMWQILNQVRKQGCNMNIIFILNADQTIRLLKFSDKHRMLNLNSKFVLLHDRRLFIKEHHTLWTKIINVVFIRKYRLKEIYELSTVPYPTPIKGVLVTLRLDLWSKRKFQKQTDLYRNKVSDLQGNSLKVVTFNFIPSAIKSALTNDENSGYNKGLEIEVLKSLGNAMNFIPVIYEPMNWRTEQWGRKQMNGTLSGLLGEMWSARADLALGNLHYTPYHLNILDLSIPYNTECLTFLTFESKTDNSWKTLILPFKLNMWVGVLITLLIGGFLFYALATAHKHIDDDENTIETISDTKELEINKNMTAKNIFNILKNKFKKPKILEDKKLFISYTGNNKLDQLTNKDVVGLYLFEHIGNSILYTYGMLIAVSLPKVPTGWAIRILTGWWWIYCLLVAVAYKASMTAILANPDTRITIDTVEALVDSNVDCGGWGEQSKEFFMTSLDKIGQRVGQKFEEVYNVDEAIDRVSKGQFAYYDNIYFLKYVKVMQKNKTYGQDIQLINGTMNGTSNGDFTLYIMPNCIINMPISLGLQKNSPIKSVIDRFLRRVTEAGLVKKWLNDVMLDTVILEAQQQIEEVKALMDLKKLYVAFVVLISGYIFSILVFLFEIGYWYGVIKKNPLFDEYSLNCYYTHKKY</sequence>
<keyword evidence="6 13" id="KW-1133">Transmembrane helix</keyword>
<evidence type="ECO:0000259" key="16">
    <source>
        <dbReference type="Pfam" id="PF10613"/>
    </source>
</evidence>
<keyword evidence="4" id="KW-1003">Cell membrane</keyword>
<dbReference type="Pfam" id="PF00060">
    <property type="entry name" value="Lig_chan"/>
    <property type="match status" value="1"/>
</dbReference>
<feature type="transmembrane region" description="Helical" evidence="13">
    <location>
        <begin position="354"/>
        <end position="373"/>
    </location>
</feature>
<keyword evidence="7" id="KW-0406">Ion transport</keyword>